<dbReference type="EMBL" id="JAUCBP010000007">
    <property type="protein sequence ID" value="MDM7860452.1"/>
    <property type="molecule type" value="Genomic_DNA"/>
</dbReference>
<protein>
    <recommendedName>
        <fullName evidence="4">Peptidase C-terminal archaeal/bacterial domain-containing protein</fullName>
    </recommendedName>
</protein>
<dbReference type="Gene3D" id="2.60.120.380">
    <property type="match status" value="1"/>
</dbReference>
<dbReference type="RefSeq" id="WP_289364749.1">
    <property type="nucleotide sequence ID" value="NZ_JAUCBP010000007.1"/>
</dbReference>
<accession>A0ABT7SW84</accession>
<keyword evidence="3" id="KW-1185">Reference proteome</keyword>
<evidence type="ECO:0000313" key="2">
    <source>
        <dbReference type="EMBL" id="MDM7860452.1"/>
    </source>
</evidence>
<gene>
    <name evidence="2" type="ORF">QTP81_07575</name>
</gene>
<organism evidence="2 3">
    <name type="scientific">Alteromonas arenosi</name>
    <dbReference type="NCBI Taxonomy" id="3055817"/>
    <lineage>
        <taxon>Bacteria</taxon>
        <taxon>Pseudomonadati</taxon>
        <taxon>Pseudomonadota</taxon>
        <taxon>Gammaproteobacteria</taxon>
        <taxon>Alteromonadales</taxon>
        <taxon>Alteromonadaceae</taxon>
        <taxon>Alteromonas/Salinimonas group</taxon>
        <taxon>Alteromonas</taxon>
    </lineage>
</organism>
<evidence type="ECO:0000256" key="1">
    <source>
        <dbReference type="SAM" id="SignalP"/>
    </source>
</evidence>
<feature type="chain" id="PRO_5047295851" description="Peptidase C-terminal archaeal/bacterial domain-containing protein" evidence="1">
    <location>
        <begin position="25"/>
        <end position="142"/>
    </location>
</feature>
<name>A0ABT7SW84_9ALTE</name>
<evidence type="ECO:0008006" key="4">
    <source>
        <dbReference type="Google" id="ProtNLM"/>
    </source>
</evidence>
<proteinExistence type="predicted"/>
<evidence type="ECO:0000313" key="3">
    <source>
        <dbReference type="Proteomes" id="UP001234343"/>
    </source>
</evidence>
<dbReference type="Proteomes" id="UP001234343">
    <property type="component" value="Unassembled WGS sequence"/>
</dbReference>
<feature type="signal peptide" evidence="1">
    <location>
        <begin position="1"/>
        <end position="24"/>
    </location>
</feature>
<comment type="caution">
    <text evidence="2">The sequence shown here is derived from an EMBL/GenBank/DDBJ whole genome shotgun (WGS) entry which is preliminary data.</text>
</comment>
<reference evidence="2 3" key="1">
    <citation type="submission" date="2023-06" db="EMBL/GenBank/DDBJ databases">
        <title>Alteromonas sp. ASW11-36 isolated from intertidal sand.</title>
        <authorList>
            <person name="Li Y."/>
        </authorList>
    </citation>
    <scope>NUCLEOTIDE SEQUENCE [LARGE SCALE GENOMIC DNA]</scope>
    <source>
        <strain evidence="2 3">ASW11-36</strain>
    </source>
</reference>
<sequence length="142" mass="16330">MLKRFITTALFAAAISMPSASVIASDAQSMERLRTLANFIQYEYGVSCRDRARGERLSQGQKYTYSTTLYEGNKYYIFAAGDYSVDDLDIILYDEDWNEIDKDTQTDALPIVEVTPRWTGTFYVRVKMYSGYGYSNFAVCYR</sequence>
<keyword evidence="1" id="KW-0732">Signal</keyword>